<dbReference type="PANTHER" id="PTHR33619:SF3">
    <property type="entry name" value="POLYSACCHARIDE EXPORT PROTEIN GFCE-RELATED"/>
    <property type="match status" value="1"/>
</dbReference>
<dbReference type="InterPro" id="IPR049712">
    <property type="entry name" value="Poly_export"/>
</dbReference>
<dbReference type="Proteomes" id="UP001250932">
    <property type="component" value="Unassembled WGS sequence"/>
</dbReference>
<evidence type="ECO:0000256" key="1">
    <source>
        <dbReference type="ARBA" id="ARBA00022729"/>
    </source>
</evidence>
<dbReference type="RefSeq" id="WP_313831932.1">
    <property type="nucleotide sequence ID" value="NZ_JAQOUE010000001.1"/>
</dbReference>
<protein>
    <submittedName>
        <fullName evidence="4">Polysaccharide export protein</fullName>
    </submittedName>
</protein>
<dbReference type="Pfam" id="PF10531">
    <property type="entry name" value="SLBB"/>
    <property type="match status" value="1"/>
</dbReference>
<accession>A0ABU3K5E1</accession>
<dbReference type="PANTHER" id="PTHR33619">
    <property type="entry name" value="POLYSACCHARIDE EXPORT PROTEIN GFCE-RELATED"/>
    <property type="match status" value="1"/>
</dbReference>
<comment type="caution">
    <text evidence="4">The sequence shown here is derived from an EMBL/GenBank/DDBJ whole genome shotgun (WGS) entry which is preliminary data.</text>
</comment>
<gene>
    <name evidence="4" type="ORF">PPG34_04425</name>
</gene>
<evidence type="ECO:0000259" key="3">
    <source>
        <dbReference type="Pfam" id="PF10531"/>
    </source>
</evidence>
<evidence type="ECO:0000259" key="2">
    <source>
        <dbReference type="Pfam" id="PF02563"/>
    </source>
</evidence>
<name>A0ABU3K5E1_9BACT</name>
<reference evidence="4 5" key="1">
    <citation type="journal article" date="2023" name="ISME J.">
        <title>Cultivation and genomic characterization of novel and ubiquitous marine nitrite-oxidizing bacteria from the Nitrospirales.</title>
        <authorList>
            <person name="Mueller A.J."/>
            <person name="Daebeler A."/>
            <person name="Herbold C.W."/>
            <person name="Kirkegaard R.H."/>
            <person name="Daims H."/>
        </authorList>
    </citation>
    <scope>NUCLEOTIDE SEQUENCE [LARGE SCALE GENOMIC DNA]</scope>
    <source>
        <strain evidence="4 5">EB</strain>
    </source>
</reference>
<organism evidence="4 5">
    <name type="scientific">Candidatus Nitronereus thalassa</name>
    <dbReference type="NCBI Taxonomy" id="3020898"/>
    <lineage>
        <taxon>Bacteria</taxon>
        <taxon>Pseudomonadati</taxon>
        <taxon>Nitrospirota</taxon>
        <taxon>Nitrospiria</taxon>
        <taxon>Nitrospirales</taxon>
        <taxon>Nitrospiraceae</taxon>
        <taxon>Candidatus Nitronereus</taxon>
    </lineage>
</organism>
<feature type="domain" description="Polysaccharide export protein N-terminal" evidence="2">
    <location>
        <begin position="35"/>
        <end position="107"/>
    </location>
</feature>
<evidence type="ECO:0000313" key="4">
    <source>
        <dbReference type="EMBL" id="MDT7041583.1"/>
    </source>
</evidence>
<dbReference type="Gene3D" id="3.30.1950.10">
    <property type="entry name" value="wza like domain"/>
    <property type="match status" value="1"/>
</dbReference>
<proteinExistence type="predicted"/>
<feature type="domain" description="Soluble ligand binding" evidence="3">
    <location>
        <begin position="113"/>
        <end position="161"/>
    </location>
</feature>
<keyword evidence="5" id="KW-1185">Reference proteome</keyword>
<dbReference type="InterPro" id="IPR019554">
    <property type="entry name" value="Soluble_ligand-bd"/>
</dbReference>
<keyword evidence="1" id="KW-0732">Signal</keyword>
<dbReference type="EMBL" id="JAQOUE010000001">
    <property type="protein sequence ID" value="MDT7041583.1"/>
    <property type="molecule type" value="Genomic_DNA"/>
</dbReference>
<dbReference type="Pfam" id="PF02563">
    <property type="entry name" value="Poly_export"/>
    <property type="match status" value="1"/>
</dbReference>
<evidence type="ECO:0000313" key="5">
    <source>
        <dbReference type="Proteomes" id="UP001250932"/>
    </source>
</evidence>
<dbReference type="InterPro" id="IPR003715">
    <property type="entry name" value="Poly_export_N"/>
</dbReference>
<sequence>MTVSLVLLLMAVGCAYSPFSSEPPVADETSKVVIPSYQVGPNDVLRVEVFDEPDLLTETAVSGLGVIKFPLLGELRVAGMTVKEVEETLAKRLEDGYLKNPKVTVSILTYRNFFISGEARNPGAYPYREGLTVLKAITLAGGWTERAVKDEAKMLRDVNGNQQMLTVDMNDFVQPDDIIIVPESFF</sequence>